<dbReference type="Proteomes" id="UP001549162">
    <property type="component" value="Unassembled WGS sequence"/>
</dbReference>
<keyword evidence="2" id="KW-1185">Reference proteome</keyword>
<evidence type="ECO:0000313" key="1">
    <source>
        <dbReference type="EMBL" id="MET3616753.1"/>
    </source>
</evidence>
<reference evidence="1 2" key="1">
    <citation type="submission" date="2024-06" db="EMBL/GenBank/DDBJ databases">
        <title>Genomic Encyclopedia of Type Strains, Phase IV (KMG-IV): sequencing the most valuable type-strain genomes for metagenomic binning, comparative biology and taxonomic classification.</title>
        <authorList>
            <person name="Goeker M."/>
        </authorList>
    </citation>
    <scope>NUCLEOTIDE SEQUENCE [LARGE SCALE GENOMIC DNA]</scope>
    <source>
        <strain evidence="1 2">DSM 21460</strain>
    </source>
</reference>
<dbReference type="RefSeq" id="WP_354366751.1">
    <property type="nucleotide sequence ID" value="NZ_JBEPMA010000001.1"/>
</dbReference>
<protein>
    <submittedName>
        <fullName evidence="1">Uncharacterized protein</fullName>
    </submittedName>
</protein>
<dbReference type="EMBL" id="JBEPMA010000001">
    <property type="protein sequence ID" value="MET3616753.1"/>
    <property type="molecule type" value="Genomic_DNA"/>
</dbReference>
<comment type="caution">
    <text evidence="1">The sequence shown here is derived from an EMBL/GenBank/DDBJ whole genome shotgun (WGS) entry which is preliminary data.</text>
</comment>
<gene>
    <name evidence="1" type="ORF">ABID14_000373</name>
</gene>
<name>A0ABV2J7J7_9FIRM</name>
<proteinExistence type="predicted"/>
<organism evidence="1 2">
    <name type="scientific">Peptoniphilus olsenii</name>
    <dbReference type="NCBI Taxonomy" id="411570"/>
    <lineage>
        <taxon>Bacteria</taxon>
        <taxon>Bacillati</taxon>
        <taxon>Bacillota</taxon>
        <taxon>Tissierellia</taxon>
        <taxon>Tissierellales</taxon>
        <taxon>Peptoniphilaceae</taxon>
        <taxon>Peptoniphilus</taxon>
    </lineage>
</organism>
<sequence length="72" mass="8619">MIEVTLYYQDETLDYCNPPSKVVFAESEAKFWSRYFNGNEYIKCEDELEGAYSVYLKKDKIIEIWVENRMGD</sequence>
<accession>A0ABV2J7J7</accession>
<evidence type="ECO:0000313" key="2">
    <source>
        <dbReference type="Proteomes" id="UP001549162"/>
    </source>
</evidence>